<dbReference type="SMART" id="SM00889">
    <property type="entry name" value="EFG_IV"/>
    <property type="match status" value="1"/>
</dbReference>
<dbReference type="AlphaFoldDB" id="V5WNM8"/>
<dbReference type="CDD" id="cd16262">
    <property type="entry name" value="EFG_III"/>
    <property type="match status" value="1"/>
</dbReference>
<dbReference type="InterPro" id="IPR000640">
    <property type="entry name" value="EFG_V-like"/>
</dbReference>
<dbReference type="SUPFAM" id="SSF50447">
    <property type="entry name" value="Translation proteins"/>
    <property type="match status" value="1"/>
</dbReference>
<evidence type="ECO:0000313" key="12">
    <source>
        <dbReference type="Proteomes" id="UP000018680"/>
    </source>
</evidence>
<dbReference type="FunFam" id="2.40.30.10:FF:000022">
    <property type="entry name" value="Elongation factor G, mitochondrial"/>
    <property type="match status" value="1"/>
</dbReference>
<evidence type="ECO:0000256" key="1">
    <source>
        <dbReference type="ARBA" id="ARBA00004496"/>
    </source>
</evidence>
<dbReference type="GO" id="GO:0003746">
    <property type="term" value="F:translation elongation factor activity"/>
    <property type="evidence" value="ECO:0007669"/>
    <property type="project" value="UniProtKB-UniRule"/>
</dbReference>
<dbReference type="Gene3D" id="3.30.70.870">
    <property type="entry name" value="Elongation Factor G (Translational Gtpase), domain 3"/>
    <property type="match status" value="1"/>
</dbReference>
<dbReference type="Pfam" id="PF14492">
    <property type="entry name" value="EFG_III"/>
    <property type="match status" value="1"/>
</dbReference>
<dbReference type="InterPro" id="IPR014721">
    <property type="entry name" value="Ribsml_uS5_D2-typ_fold_subgr"/>
</dbReference>
<keyword evidence="5 8" id="KW-0648">Protein biosynthesis</keyword>
<dbReference type="InterPro" id="IPR035647">
    <property type="entry name" value="EFG_III/V"/>
</dbReference>
<feature type="binding site" evidence="8">
    <location>
        <begin position="100"/>
        <end position="104"/>
    </location>
    <ligand>
        <name>GTP</name>
        <dbReference type="ChEBI" id="CHEBI:37565"/>
    </ligand>
</feature>
<dbReference type="SMART" id="SM00838">
    <property type="entry name" value="EFG_C"/>
    <property type="match status" value="1"/>
</dbReference>
<dbReference type="InterPro" id="IPR041095">
    <property type="entry name" value="EFG_II"/>
</dbReference>
<dbReference type="Gene3D" id="3.30.230.10">
    <property type="match status" value="1"/>
</dbReference>
<dbReference type="Pfam" id="PF00009">
    <property type="entry name" value="GTP_EFTU"/>
    <property type="match status" value="1"/>
</dbReference>
<organism evidence="11 12">
    <name type="scientific">Salinispira pacifica</name>
    <dbReference type="NCBI Taxonomy" id="1307761"/>
    <lineage>
        <taxon>Bacteria</taxon>
        <taxon>Pseudomonadati</taxon>
        <taxon>Spirochaetota</taxon>
        <taxon>Spirochaetia</taxon>
        <taxon>Spirochaetales</taxon>
        <taxon>Spirochaetaceae</taxon>
        <taxon>Salinispira</taxon>
    </lineage>
</organism>
<dbReference type="eggNOG" id="COG0480">
    <property type="taxonomic scope" value="Bacteria"/>
</dbReference>
<proteinExistence type="inferred from homology"/>
<keyword evidence="8" id="KW-0963">Cytoplasm</keyword>
<feature type="domain" description="Tr-type G" evidence="10">
    <location>
        <begin position="24"/>
        <end position="300"/>
    </location>
</feature>
<dbReference type="PROSITE" id="PS00301">
    <property type="entry name" value="G_TR_1"/>
    <property type="match status" value="1"/>
</dbReference>
<dbReference type="GO" id="GO:0005525">
    <property type="term" value="F:GTP binding"/>
    <property type="evidence" value="ECO:0007669"/>
    <property type="project" value="UniProtKB-UniRule"/>
</dbReference>
<dbReference type="Gene3D" id="3.30.70.240">
    <property type="match status" value="1"/>
</dbReference>
<reference evidence="11 12" key="1">
    <citation type="journal article" date="2015" name="Stand. Genomic Sci.">
        <title>Complete genome sequence and description of Salinispira pacifica gen. nov., sp. nov., a novel spirochaete isolated form a hypersaline microbial mat.</title>
        <authorList>
            <person name="Ben Hania W."/>
            <person name="Joseph M."/>
            <person name="Schumann P."/>
            <person name="Bunk B."/>
            <person name="Fiebig A."/>
            <person name="Sproer C."/>
            <person name="Klenk H.P."/>
            <person name="Fardeau M.L."/>
            <person name="Spring S."/>
        </authorList>
    </citation>
    <scope>NUCLEOTIDE SEQUENCE [LARGE SCALE GENOMIC DNA]</scope>
    <source>
        <strain evidence="11 12">L21-RPul-D2</strain>
    </source>
</reference>
<comment type="similarity">
    <text evidence="2 8">Belongs to the TRAFAC class translation factor GTPase superfamily. Classic translation factor GTPase family. EF-G/EF-2 subfamily.</text>
</comment>
<dbReference type="InterPro" id="IPR000795">
    <property type="entry name" value="T_Tr_GTP-bd_dom"/>
</dbReference>
<sequence>MCEVYCDDIQGIREVNVQMSDAIKKMRNIGISAHIDSGKTTLTERILFYCDRIHAIHEVRGKDGVGATMDSMELEKERGITIASAATHVTWKDTPINIIDTPGHVDFTIEVERSLRVLDGAILVLSGVEGVQSQSITVDRQMKRYNVPRIAFINKLDRTGSNPYKVKDQLIDKLDHNAVLMQIPIGLEDKHVGVVDLIEMKAIYFDGDAGEKLRIEDIPEDLQAEAEQRREELIDAASLFDDELAEAFLEGEVSSDMLHRAVRAGTLSMEMTPVFMGSAYKNKGVQPLLNAVTAYLPSPLDIENKALDLNNNEEEVSLVSDPEEKTVALAFKLEDGQYGQLTYIRVYQGSVKKGTDLYNIRTKKKFKVGRLIKMHSNHMEDIEEAWAGEIAALFGVDCASGDTFCDNSINYSMTSMYVPEPVISLSVEPVDKSAADKMAKAMNRFTKEDPTFRSYVDPESNQTIIQGMGELHLDVYVERMKREYKAEVKTGMPQVSYREAISTSADFNYTHKKQTGGSGQFGRVAGFIEPLEEGDFEFVNKIKGGVIPQEYIPSCEKGFKKGLEKGTQVGFPIVGVRVTINDGSTHPVDSSDNAFQAAALGAFRETYNKCKPIILEPIMKVVVEGPTEFQGNIFGTINQRRGVIVASNEDGAFTSVEAEVPLSEMFGYSTTLRSSTQGKAEFSMEFLKYGRVPNSVADELKKEYEEKRKAEQN</sequence>
<keyword evidence="3 8" id="KW-0547">Nucleotide-binding</keyword>
<dbReference type="FunFam" id="3.30.70.870:FF:000001">
    <property type="entry name" value="Elongation factor G"/>
    <property type="match status" value="1"/>
</dbReference>
<dbReference type="InterPro" id="IPR027417">
    <property type="entry name" value="P-loop_NTPase"/>
</dbReference>
<evidence type="ECO:0000256" key="7">
    <source>
        <dbReference type="ARBA" id="ARBA00024731"/>
    </source>
</evidence>
<gene>
    <name evidence="8" type="primary">fusA</name>
    <name evidence="11" type="ORF">L21SP2_3271</name>
</gene>
<dbReference type="Gene3D" id="3.40.50.300">
    <property type="entry name" value="P-loop containing nucleotide triphosphate hydrolases"/>
    <property type="match status" value="1"/>
</dbReference>
<evidence type="ECO:0000256" key="9">
    <source>
        <dbReference type="NCBIfam" id="TIGR00484"/>
    </source>
</evidence>
<dbReference type="FunFam" id="3.30.70.240:FF:000001">
    <property type="entry name" value="Elongation factor G"/>
    <property type="match status" value="1"/>
</dbReference>
<dbReference type="FunFam" id="3.30.230.10:FF:000003">
    <property type="entry name" value="Elongation factor G"/>
    <property type="match status" value="1"/>
</dbReference>
<dbReference type="CDD" id="cd04091">
    <property type="entry name" value="mtEFG1_II_like"/>
    <property type="match status" value="1"/>
</dbReference>
<dbReference type="InterPro" id="IPR009000">
    <property type="entry name" value="Transl_B-barrel_sf"/>
</dbReference>
<feature type="binding site" evidence="8">
    <location>
        <begin position="154"/>
        <end position="157"/>
    </location>
    <ligand>
        <name>GTP</name>
        <dbReference type="ChEBI" id="CHEBI:37565"/>
    </ligand>
</feature>
<name>V5WNM8_9SPIO</name>
<keyword evidence="4 8" id="KW-0251">Elongation factor</keyword>
<dbReference type="NCBIfam" id="NF009381">
    <property type="entry name" value="PRK12740.1-5"/>
    <property type="match status" value="1"/>
</dbReference>
<feature type="binding site" evidence="8">
    <location>
        <begin position="33"/>
        <end position="40"/>
    </location>
    <ligand>
        <name>GTP</name>
        <dbReference type="ChEBI" id="CHEBI:37565"/>
    </ligand>
</feature>
<evidence type="ECO:0000256" key="8">
    <source>
        <dbReference type="HAMAP-Rule" id="MF_00054"/>
    </source>
</evidence>
<dbReference type="GO" id="GO:0003924">
    <property type="term" value="F:GTPase activity"/>
    <property type="evidence" value="ECO:0007669"/>
    <property type="project" value="InterPro"/>
</dbReference>
<evidence type="ECO:0000256" key="4">
    <source>
        <dbReference type="ARBA" id="ARBA00022768"/>
    </source>
</evidence>
<dbReference type="InterPro" id="IPR004540">
    <property type="entry name" value="Transl_elong_EFG/EF2"/>
</dbReference>
<evidence type="ECO:0000256" key="3">
    <source>
        <dbReference type="ARBA" id="ARBA00022741"/>
    </source>
</evidence>
<dbReference type="PRINTS" id="PR00315">
    <property type="entry name" value="ELONGATNFCT"/>
</dbReference>
<dbReference type="SUPFAM" id="SSF54211">
    <property type="entry name" value="Ribosomal protein S5 domain 2-like"/>
    <property type="match status" value="1"/>
</dbReference>
<dbReference type="InterPro" id="IPR009022">
    <property type="entry name" value="EFG_III"/>
</dbReference>
<dbReference type="Gene3D" id="2.40.30.10">
    <property type="entry name" value="Translation factors"/>
    <property type="match status" value="1"/>
</dbReference>
<dbReference type="CDD" id="cd01886">
    <property type="entry name" value="EF-G"/>
    <property type="match status" value="1"/>
</dbReference>
<dbReference type="FunFam" id="3.40.50.300:FF:000029">
    <property type="entry name" value="Elongation factor G"/>
    <property type="match status" value="1"/>
</dbReference>
<dbReference type="STRING" id="1307761.L21SP2_3271"/>
<dbReference type="EMBL" id="CP006939">
    <property type="protein sequence ID" value="AHC16611.1"/>
    <property type="molecule type" value="Genomic_DNA"/>
</dbReference>
<dbReference type="InterPro" id="IPR005225">
    <property type="entry name" value="Small_GTP-bd"/>
</dbReference>
<dbReference type="HAMAP" id="MF_00054_B">
    <property type="entry name" value="EF_G_EF_2_B"/>
    <property type="match status" value="1"/>
</dbReference>
<dbReference type="InterPro" id="IPR004161">
    <property type="entry name" value="EFTu-like_2"/>
</dbReference>
<accession>V5WNM8</accession>
<dbReference type="CDD" id="cd01434">
    <property type="entry name" value="EFG_mtEFG1_IV"/>
    <property type="match status" value="1"/>
</dbReference>
<evidence type="ECO:0000256" key="2">
    <source>
        <dbReference type="ARBA" id="ARBA00005870"/>
    </source>
</evidence>
<dbReference type="Pfam" id="PF03144">
    <property type="entry name" value="GTP_EFTU_D2"/>
    <property type="match status" value="1"/>
</dbReference>
<comment type="subcellular location">
    <subcellularLocation>
        <location evidence="1 8">Cytoplasm</location>
    </subcellularLocation>
</comment>
<dbReference type="InterPro" id="IPR047872">
    <property type="entry name" value="EFG_IV"/>
</dbReference>
<evidence type="ECO:0000256" key="5">
    <source>
        <dbReference type="ARBA" id="ARBA00022917"/>
    </source>
</evidence>
<dbReference type="PANTHER" id="PTHR43636">
    <property type="entry name" value="ELONGATION FACTOR G, MITOCHONDRIAL"/>
    <property type="match status" value="1"/>
</dbReference>
<dbReference type="HOGENOM" id="CLU_002794_4_0_12"/>
<dbReference type="NCBIfam" id="TIGR00484">
    <property type="entry name" value="EF-G"/>
    <property type="match status" value="1"/>
</dbReference>
<dbReference type="SUPFAM" id="SSF54980">
    <property type="entry name" value="EF-G C-terminal domain-like"/>
    <property type="match status" value="2"/>
</dbReference>
<protein>
    <recommendedName>
        <fullName evidence="8 9">Elongation factor G</fullName>
        <shortName evidence="8">EF-G</shortName>
    </recommendedName>
</protein>
<dbReference type="NCBIfam" id="TIGR00231">
    <property type="entry name" value="small_GTP"/>
    <property type="match status" value="1"/>
</dbReference>
<dbReference type="Proteomes" id="UP000018680">
    <property type="component" value="Chromosome"/>
</dbReference>
<keyword evidence="12" id="KW-1185">Reference proteome</keyword>
<dbReference type="SUPFAM" id="SSF52540">
    <property type="entry name" value="P-loop containing nucleoside triphosphate hydrolases"/>
    <property type="match status" value="1"/>
</dbReference>
<evidence type="ECO:0000256" key="6">
    <source>
        <dbReference type="ARBA" id="ARBA00023134"/>
    </source>
</evidence>
<dbReference type="InterPro" id="IPR020568">
    <property type="entry name" value="Ribosomal_Su5_D2-typ_SF"/>
</dbReference>
<comment type="function">
    <text evidence="7 8">Catalyzes the GTP-dependent ribosomal translocation step during translation elongation. During this step, the ribosome changes from the pre-translocational (PRE) to the post-translocational (POST) state as the newly formed A-site-bound peptidyl-tRNA and P-site-bound deacylated tRNA move to the P and E sites, respectively. Catalyzes the coordinated movement of the two tRNA molecules, the mRNA and conformational changes in the ribosome.</text>
</comment>
<evidence type="ECO:0000259" key="10">
    <source>
        <dbReference type="PROSITE" id="PS51722"/>
    </source>
</evidence>
<dbReference type="Pfam" id="PF00679">
    <property type="entry name" value="EFG_C"/>
    <property type="match status" value="1"/>
</dbReference>
<dbReference type="PANTHER" id="PTHR43636:SF2">
    <property type="entry name" value="ELONGATION FACTOR G, MITOCHONDRIAL"/>
    <property type="match status" value="1"/>
</dbReference>
<dbReference type="Pfam" id="PF03764">
    <property type="entry name" value="EFG_IV"/>
    <property type="match status" value="1"/>
</dbReference>
<dbReference type="GO" id="GO:0005737">
    <property type="term" value="C:cytoplasm"/>
    <property type="evidence" value="ECO:0007669"/>
    <property type="project" value="UniProtKB-SubCell"/>
</dbReference>
<keyword evidence="6 8" id="KW-0342">GTP-binding</keyword>
<dbReference type="InterPro" id="IPR031157">
    <property type="entry name" value="G_TR_CS"/>
</dbReference>
<dbReference type="InterPro" id="IPR005517">
    <property type="entry name" value="Transl_elong_EFG/EF2_IV"/>
</dbReference>
<dbReference type="PATRIC" id="fig|1307761.3.peg.3260"/>
<dbReference type="KEGG" id="slr:L21SP2_3271"/>
<evidence type="ECO:0000313" key="11">
    <source>
        <dbReference type="EMBL" id="AHC16611.1"/>
    </source>
</evidence>
<dbReference type="PROSITE" id="PS51722">
    <property type="entry name" value="G_TR_2"/>
    <property type="match status" value="1"/>
</dbReference>